<dbReference type="InterPro" id="IPR058031">
    <property type="entry name" value="AAA_lid_NorR"/>
</dbReference>
<dbReference type="InterPro" id="IPR003593">
    <property type="entry name" value="AAA+_ATPase"/>
</dbReference>
<dbReference type="CDD" id="cd00060">
    <property type="entry name" value="FHA"/>
    <property type="match status" value="1"/>
</dbReference>
<dbReference type="OrthoDB" id="9763792at2"/>
<evidence type="ECO:0008006" key="11">
    <source>
        <dbReference type="Google" id="ProtNLM"/>
    </source>
</evidence>
<dbReference type="AlphaFoldDB" id="A0A0K1ES67"/>
<dbReference type="SUPFAM" id="SSF46689">
    <property type="entry name" value="Homeodomain-like"/>
    <property type="match status" value="1"/>
</dbReference>
<evidence type="ECO:0000259" key="7">
    <source>
        <dbReference type="PROSITE" id="PS50006"/>
    </source>
</evidence>
<keyword evidence="3" id="KW-0805">Transcription regulation</keyword>
<keyword evidence="1" id="KW-0547">Nucleotide-binding</keyword>
<dbReference type="Gene3D" id="2.60.200.20">
    <property type="match status" value="1"/>
</dbReference>
<protein>
    <recommendedName>
        <fullName evidence="11">Fis family transcriptional regulator</fullName>
    </recommendedName>
</protein>
<evidence type="ECO:0000256" key="3">
    <source>
        <dbReference type="ARBA" id="ARBA00023015"/>
    </source>
</evidence>
<dbReference type="InterPro" id="IPR003018">
    <property type="entry name" value="GAF"/>
</dbReference>
<dbReference type="InterPro" id="IPR008984">
    <property type="entry name" value="SMAD_FHA_dom_sf"/>
</dbReference>
<dbReference type="SUPFAM" id="SSF52540">
    <property type="entry name" value="P-loop containing nucleoside triphosphate hydrolases"/>
    <property type="match status" value="1"/>
</dbReference>
<dbReference type="InterPro" id="IPR029016">
    <property type="entry name" value="GAF-like_dom_sf"/>
</dbReference>
<gene>
    <name evidence="9" type="ORF">CMC5_076950</name>
</gene>
<reference evidence="9 10" key="1">
    <citation type="submission" date="2015-07" db="EMBL/GenBank/DDBJ databases">
        <title>Genome analysis of myxobacterium Chondromyces crocatus Cm c5 reveals a high potential for natural compound synthesis and the genetic basis for the loss of fruiting body formation.</title>
        <authorList>
            <person name="Zaburannyi N."/>
            <person name="Bunk B."/>
            <person name="Maier J."/>
            <person name="Overmann J."/>
            <person name="Mueller R."/>
        </authorList>
    </citation>
    <scope>NUCLEOTIDE SEQUENCE [LARGE SCALE GENOMIC DNA]</scope>
    <source>
        <strain evidence="9 10">Cm c5</strain>
    </source>
</reference>
<dbReference type="GO" id="GO:0043565">
    <property type="term" value="F:sequence-specific DNA binding"/>
    <property type="evidence" value="ECO:0007669"/>
    <property type="project" value="InterPro"/>
</dbReference>
<dbReference type="InterPro" id="IPR025662">
    <property type="entry name" value="Sigma_54_int_dom_ATP-bd_1"/>
</dbReference>
<dbReference type="STRING" id="52.CMC5_076950"/>
<dbReference type="SMART" id="SM00382">
    <property type="entry name" value="AAA"/>
    <property type="match status" value="1"/>
</dbReference>
<keyword evidence="2" id="KW-0067">ATP-binding</keyword>
<dbReference type="Pfam" id="PF01590">
    <property type="entry name" value="GAF"/>
    <property type="match status" value="1"/>
</dbReference>
<dbReference type="InterPro" id="IPR027417">
    <property type="entry name" value="P-loop_NTPase"/>
</dbReference>
<dbReference type="GO" id="GO:0005524">
    <property type="term" value="F:ATP binding"/>
    <property type="evidence" value="ECO:0007669"/>
    <property type="project" value="UniProtKB-KW"/>
</dbReference>
<dbReference type="PROSITE" id="PS50006">
    <property type="entry name" value="FHA_DOMAIN"/>
    <property type="match status" value="1"/>
</dbReference>
<dbReference type="InterPro" id="IPR002078">
    <property type="entry name" value="Sigma_54_int"/>
</dbReference>
<dbReference type="InterPro" id="IPR000253">
    <property type="entry name" value="FHA_dom"/>
</dbReference>
<dbReference type="Pfam" id="PF00158">
    <property type="entry name" value="Sigma54_activat"/>
    <property type="match status" value="1"/>
</dbReference>
<evidence type="ECO:0000256" key="5">
    <source>
        <dbReference type="ARBA" id="ARBA00023159"/>
    </source>
</evidence>
<evidence type="ECO:0000259" key="8">
    <source>
        <dbReference type="PROSITE" id="PS50045"/>
    </source>
</evidence>
<dbReference type="InterPro" id="IPR025944">
    <property type="entry name" value="Sigma_54_int_dom_CS"/>
</dbReference>
<dbReference type="PATRIC" id="fig|52.7.peg.8462"/>
<dbReference type="PANTHER" id="PTHR32071:SF117">
    <property type="entry name" value="PTS-DEPENDENT DIHYDROXYACETONE KINASE OPERON REGULATORY PROTEIN-RELATED"/>
    <property type="match status" value="1"/>
</dbReference>
<dbReference type="PRINTS" id="PR01590">
    <property type="entry name" value="HTHFIS"/>
</dbReference>
<feature type="domain" description="FHA" evidence="7">
    <location>
        <begin position="22"/>
        <end position="71"/>
    </location>
</feature>
<dbReference type="GO" id="GO:0006355">
    <property type="term" value="P:regulation of DNA-templated transcription"/>
    <property type="evidence" value="ECO:0007669"/>
    <property type="project" value="InterPro"/>
</dbReference>
<sequence length="613" mass="66223">MPYLIVREPGQVAVSVLLHEGLSVGRQAPSDLLLVYQQVSRQHARFEQDESGWGVRDLGSSNGLFFNGIRTERAQLREGDVLQIGPAQLTFTEHERAEIAHAQPSLAPETLELHRADRRLGLLVEVTRAIGAMGDPEELLGRMLDAVLGVLGCDRALAALREGDEDAPLRQVLRTRAGATVEGEVVLSRPILDALLVRREAVLLRGGREPGASSPPMEGASRSGMGTPLESGRRVLGFLYVDHWNQNAPFGSEDLDFLSALGRLTAAALERAEQHQRALVMAEATGQSPHTGPLAELIGQSPLLQRLKTQIVKFAQASGTNMLIHGESGTGKELVARALHAASARAERPFVAVNCAAIPETMIEGELFGYVQGAFMGAQRDKRGRFALAHRGTLFLDEIGDLSPMAQAKVLRVLQEGEVLPLGAEQPSLVDVRVIAATHKDLRKEAAEGRFREDLFFRLNVGDIAVPPLRERSEDLPLLAAAFLEPAALNLGKRLLGFSPAALAALHAYPWPGNVRELRNEVERAAIQAEGAVIELDDLSPAVSRAALSPSSLTTGMSLAARFAALDPMERSLVEEALVAARGNVAEAARLLGITRIMMVRRVDRFGLRSRDG</sequence>
<dbReference type="Gene3D" id="3.30.450.40">
    <property type="match status" value="1"/>
</dbReference>
<dbReference type="SMART" id="SM00065">
    <property type="entry name" value="GAF"/>
    <property type="match status" value="1"/>
</dbReference>
<evidence type="ECO:0000313" key="10">
    <source>
        <dbReference type="Proteomes" id="UP000067626"/>
    </source>
</evidence>
<dbReference type="SMART" id="SM00240">
    <property type="entry name" value="FHA"/>
    <property type="match status" value="1"/>
</dbReference>
<dbReference type="SUPFAM" id="SSF49879">
    <property type="entry name" value="SMAD/FHA domain"/>
    <property type="match status" value="1"/>
</dbReference>
<evidence type="ECO:0000256" key="6">
    <source>
        <dbReference type="ARBA" id="ARBA00023163"/>
    </source>
</evidence>
<proteinExistence type="predicted"/>
<dbReference type="PROSITE" id="PS50045">
    <property type="entry name" value="SIGMA54_INTERACT_4"/>
    <property type="match status" value="1"/>
</dbReference>
<dbReference type="RefSeq" id="WP_050434925.1">
    <property type="nucleotide sequence ID" value="NZ_CP012159.1"/>
</dbReference>
<organism evidence="9 10">
    <name type="scientific">Chondromyces crocatus</name>
    <dbReference type="NCBI Taxonomy" id="52"/>
    <lineage>
        <taxon>Bacteria</taxon>
        <taxon>Pseudomonadati</taxon>
        <taxon>Myxococcota</taxon>
        <taxon>Polyangia</taxon>
        <taxon>Polyangiales</taxon>
        <taxon>Polyangiaceae</taxon>
        <taxon>Chondromyces</taxon>
    </lineage>
</organism>
<name>A0A0K1ES67_CHOCO</name>
<dbReference type="KEGG" id="ccro:CMC5_076950"/>
<dbReference type="Proteomes" id="UP000067626">
    <property type="component" value="Chromosome"/>
</dbReference>
<dbReference type="PROSITE" id="PS00688">
    <property type="entry name" value="SIGMA54_INTERACT_3"/>
    <property type="match status" value="1"/>
</dbReference>
<evidence type="ECO:0000256" key="2">
    <source>
        <dbReference type="ARBA" id="ARBA00022840"/>
    </source>
</evidence>
<dbReference type="Gene3D" id="1.10.8.60">
    <property type="match status" value="1"/>
</dbReference>
<dbReference type="Gene3D" id="1.10.10.60">
    <property type="entry name" value="Homeodomain-like"/>
    <property type="match status" value="1"/>
</dbReference>
<evidence type="ECO:0000256" key="4">
    <source>
        <dbReference type="ARBA" id="ARBA00023125"/>
    </source>
</evidence>
<dbReference type="SUPFAM" id="SSF55781">
    <property type="entry name" value="GAF domain-like"/>
    <property type="match status" value="1"/>
</dbReference>
<dbReference type="Pfam" id="PF25601">
    <property type="entry name" value="AAA_lid_14"/>
    <property type="match status" value="1"/>
</dbReference>
<keyword evidence="4" id="KW-0238">DNA-binding</keyword>
<dbReference type="Pfam" id="PF02954">
    <property type="entry name" value="HTH_8"/>
    <property type="match status" value="1"/>
</dbReference>
<dbReference type="InterPro" id="IPR002197">
    <property type="entry name" value="HTH_Fis"/>
</dbReference>
<dbReference type="EMBL" id="CP012159">
    <property type="protein sequence ID" value="AKT43463.1"/>
    <property type="molecule type" value="Genomic_DNA"/>
</dbReference>
<dbReference type="PROSITE" id="PS00675">
    <property type="entry name" value="SIGMA54_INTERACT_1"/>
    <property type="match status" value="1"/>
</dbReference>
<keyword evidence="6" id="KW-0804">Transcription</keyword>
<feature type="domain" description="Sigma-54 factor interaction" evidence="8">
    <location>
        <begin position="297"/>
        <end position="527"/>
    </location>
</feature>
<dbReference type="Gene3D" id="3.40.50.300">
    <property type="entry name" value="P-loop containing nucleotide triphosphate hydrolases"/>
    <property type="match status" value="1"/>
</dbReference>
<accession>A0A0K1ES67</accession>
<dbReference type="Pfam" id="PF00498">
    <property type="entry name" value="FHA"/>
    <property type="match status" value="1"/>
</dbReference>
<dbReference type="CDD" id="cd00009">
    <property type="entry name" value="AAA"/>
    <property type="match status" value="1"/>
</dbReference>
<evidence type="ECO:0000313" key="9">
    <source>
        <dbReference type="EMBL" id="AKT43463.1"/>
    </source>
</evidence>
<dbReference type="PANTHER" id="PTHR32071">
    <property type="entry name" value="TRANSCRIPTIONAL REGULATORY PROTEIN"/>
    <property type="match status" value="1"/>
</dbReference>
<keyword evidence="10" id="KW-1185">Reference proteome</keyword>
<dbReference type="FunFam" id="3.40.50.300:FF:000006">
    <property type="entry name" value="DNA-binding transcriptional regulator NtrC"/>
    <property type="match status" value="1"/>
</dbReference>
<keyword evidence="5" id="KW-0010">Activator</keyword>
<evidence type="ECO:0000256" key="1">
    <source>
        <dbReference type="ARBA" id="ARBA00022741"/>
    </source>
</evidence>
<dbReference type="InterPro" id="IPR009057">
    <property type="entry name" value="Homeodomain-like_sf"/>
</dbReference>